<dbReference type="SMR" id="A0A0R0KNP6"/>
<name>A0A0R0KNP6_SOYBN</name>
<accession>A0A0R0KNP6</accession>
<evidence type="ECO:0000256" key="4">
    <source>
        <dbReference type="ARBA" id="ARBA00023002"/>
    </source>
</evidence>
<dbReference type="AlphaFoldDB" id="A0A0R0KNP6"/>
<evidence type="ECO:0000256" key="2">
    <source>
        <dbReference type="ARBA" id="ARBA00022723"/>
    </source>
</evidence>
<dbReference type="EMBL" id="CM000836">
    <property type="protein sequence ID" value="KRH66825.1"/>
    <property type="molecule type" value="Genomic_DNA"/>
</dbReference>
<keyword evidence="3" id="KW-0223">Dioxygenase</keyword>
<gene>
    <name evidence="10" type="primary">LOC100791791</name>
    <name evidence="9" type="ORF">GLYMA_03G131200</name>
</gene>
<evidence type="ECO:0000256" key="5">
    <source>
        <dbReference type="ARBA" id="ARBA00023004"/>
    </source>
</evidence>
<evidence type="ECO:0000313" key="9">
    <source>
        <dbReference type="EMBL" id="KRH66825.1"/>
    </source>
</evidence>
<dbReference type="GO" id="GO:0046872">
    <property type="term" value="F:metal ion binding"/>
    <property type="evidence" value="ECO:0007669"/>
    <property type="project" value="UniProtKB-KW"/>
</dbReference>
<dbReference type="ExpressionAtlas" id="A0A0R0KNP6">
    <property type="expression patterns" value="baseline"/>
</dbReference>
<evidence type="ECO:0000256" key="7">
    <source>
        <dbReference type="RuleBase" id="RU003682"/>
    </source>
</evidence>
<reference evidence="9" key="3">
    <citation type="submission" date="2018-07" db="EMBL/GenBank/DDBJ databases">
        <title>WGS assembly of Glycine max.</title>
        <authorList>
            <person name="Schmutz J."/>
            <person name="Cannon S."/>
            <person name="Schlueter J."/>
            <person name="Ma J."/>
            <person name="Mitros T."/>
            <person name="Nelson W."/>
            <person name="Hyten D."/>
            <person name="Song Q."/>
            <person name="Thelen J."/>
            <person name="Cheng J."/>
            <person name="Xu D."/>
            <person name="Hellsten U."/>
            <person name="May G."/>
            <person name="Yu Y."/>
            <person name="Sakurai T."/>
            <person name="Umezawa T."/>
            <person name="Bhattacharyya M."/>
            <person name="Sandhu D."/>
            <person name="Valliyodan B."/>
            <person name="Lindquist E."/>
            <person name="Peto M."/>
            <person name="Grant D."/>
            <person name="Shu S."/>
            <person name="Goodstein D."/>
            <person name="Barry K."/>
            <person name="Futrell-Griggs M."/>
            <person name="Abernathy B."/>
            <person name="Du J."/>
            <person name="Tian Z."/>
            <person name="Zhu L."/>
            <person name="Gill N."/>
            <person name="Joshi T."/>
            <person name="Libault M."/>
            <person name="Sethuraman A."/>
            <person name="Zhang X."/>
            <person name="Shinozaki K."/>
            <person name="Nguyen H."/>
            <person name="Wing R."/>
            <person name="Cregan P."/>
            <person name="Specht J."/>
            <person name="Grimwood J."/>
            <person name="Rokhsar D."/>
            <person name="Stacey G."/>
            <person name="Shoemaker R."/>
            <person name="Jackson S."/>
        </authorList>
    </citation>
    <scope>NUCLEOTIDE SEQUENCE</scope>
    <source>
        <tissue evidence="9">Callus</tissue>
    </source>
</reference>
<dbReference type="PROSITE" id="PS51471">
    <property type="entry name" value="FE2OG_OXY"/>
    <property type="match status" value="1"/>
</dbReference>
<dbReference type="Gene3D" id="2.60.120.330">
    <property type="entry name" value="B-lactam Antibiotic, Isopenicillin N Synthase, Chain"/>
    <property type="match status" value="1"/>
</dbReference>
<dbReference type="STRING" id="3847.A0A0R0KNP6"/>
<dbReference type="Gramene" id="KRH66825">
    <property type="protein sequence ID" value="KRH66825"/>
    <property type="gene ID" value="GLYMA_03G131200"/>
</dbReference>
<sequence length="332" mass="38192">MGSQTQSQELHVVDFTDENTKKPGTDAWLSACSVVRTALEDNGFFMARYDKVGKELCDSVVSAVEELFDLPVETKAQKTSEKLFHGYLGQVSWLPLYESVGIDDPLTLLGCQKFGHIMWPEGNHRFCSWQRFNFPYSESINEYSKLLGELDHMAKRMVFESYGVDMQRCDSFIESNDYLLRCMMYRTPQTGEIDLGLQPHSDLTITSIVHQLNNLNGLEIKLKDGEWKGIDASPSSFVVMAGDAFNVWSNGRIRPCEHRVTMNAKKTRYSMGLFSFGGNKVMRIPEELVNKQHPLRYKPLFDHYEYLRFYDKEKIKEPYSRIQAHCGISTLQ</sequence>
<reference evidence="9 10" key="1">
    <citation type="journal article" date="2010" name="Nature">
        <title>Genome sequence of the palaeopolyploid soybean.</title>
        <authorList>
            <person name="Schmutz J."/>
            <person name="Cannon S.B."/>
            <person name="Schlueter J."/>
            <person name="Ma J."/>
            <person name="Mitros T."/>
            <person name="Nelson W."/>
            <person name="Hyten D.L."/>
            <person name="Song Q."/>
            <person name="Thelen J.J."/>
            <person name="Cheng J."/>
            <person name="Xu D."/>
            <person name="Hellsten U."/>
            <person name="May G.D."/>
            <person name="Yu Y."/>
            <person name="Sakurai T."/>
            <person name="Umezawa T."/>
            <person name="Bhattacharyya M.K."/>
            <person name="Sandhu D."/>
            <person name="Valliyodan B."/>
            <person name="Lindquist E."/>
            <person name="Peto M."/>
            <person name="Grant D."/>
            <person name="Shu S."/>
            <person name="Goodstein D."/>
            <person name="Barry K."/>
            <person name="Futrell-Griggs M."/>
            <person name="Abernathy B."/>
            <person name="Du J."/>
            <person name="Tian Z."/>
            <person name="Zhu L."/>
            <person name="Gill N."/>
            <person name="Joshi T."/>
            <person name="Libault M."/>
            <person name="Sethuraman A."/>
            <person name="Zhang X.-C."/>
            <person name="Shinozaki K."/>
            <person name="Nguyen H.T."/>
            <person name="Wing R.A."/>
            <person name="Cregan P."/>
            <person name="Specht J."/>
            <person name="Grimwood J."/>
            <person name="Rokhsar D."/>
            <person name="Stacey G."/>
            <person name="Shoemaker R.C."/>
            <person name="Jackson S.A."/>
        </authorList>
    </citation>
    <scope>NUCLEOTIDE SEQUENCE</scope>
    <source>
        <strain evidence="10">cv. Williams 82</strain>
        <tissue evidence="9">Callus</tissue>
    </source>
</reference>
<protein>
    <recommendedName>
        <fullName evidence="8">Fe2OG dioxygenase domain-containing protein</fullName>
    </recommendedName>
</protein>
<evidence type="ECO:0000256" key="6">
    <source>
        <dbReference type="ARBA" id="ARBA00057022"/>
    </source>
</evidence>
<dbReference type="InterPro" id="IPR050231">
    <property type="entry name" value="Iron_ascorbate_oxido_reductase"/>
</dbReference>
<feature type="domain" description="Fe2OG dioxygenase" evidence="8">
    <location>
        <begin position="178"/>
        <end position="277"/>
    </location>
</feature>
<dbReference type="SUPFAM" id="SSF51197">
    <property type="entry name" value="Clavaminate synthase-like"/>
    <property type="match status" value="1"/>
</dbReference>
<comment type="function">
    <text evidence="6">Probable 2-oxoglutarate-dependent dioxygenase that may be involved in glucosinolates biosynthesis. May play a role in the production of aliphatic glucosinolates.</text>
</comment>
<organism evidence="9">
    <name type="scientific">Glycine max</name>
    <name type="common">Soybean</name>
    <name type="synonym">Glycine hispida</name>
    <dbReference type="NCBI Taxonomy" id="3847"/>
    <lineage>
        <taxon>Eukaryota</taxon>
        <taxon>Viridiplantae</taxon>
        <taxon>Streptophyta</taxon>
        <taxon>Embryophyta</taxon>
        <taxon>Tracheophyta</taxon>
        <taxon>Spermatophyta</taxon>
        <taxon>Magnoliopsida</taxon>
        <taxon>eudicotyledons</taxon>
        <taxon>Gunneridae</taxon>
        <taxon>Pentapetalae</taxon>
        <taxon>rosids</taxon>
        <taxon>fabids</taxon>
        <taxon>Fabales</taxon>
        <taxon>Fabaceae</taxon>
        <taxon>Papilionoideae</taxon>
        <taxon>50 kb inversion clade</taxon>
        <taxon>NPAAA clade</taxon>
        <taxon>indigoferoid/millettioid clade</taxon>
        <taxon>Phaseoleae</taxon>
        <taxon>Glycine</taxon>
        <taxon>Glycine subgen. Soja</taxon>
    </lineage>
</organism>
<dbReference type="InterPro" id="IPR026992">
    <property type="entry name" value="DIOX_N"/>
</dbReference>
<dbReference type="Pfam" id="PF03171">
    <property type="entry name" value="2OG-FeII_Oxy"/>
    <property type="match status" value="1"/>
</dbReference>
<reference evidence="10" key="2">
    <citation type="submission" date="2018-02" db="UniProtKB">
        <authorList>
            <consortium name="EnsemblPlants"/>
        </authorList>
    </citation>
    <scope>IDENTIFICATION</scope>
    <source>
        <strain evidence="10">Williams 82</strain>
    </source>
</reference>
<dbReference type="RefSeq" id="XP_040869956.1">
    <property type="nucleotide sequence ID" value="XM_041014022.1"/>
</dbReference>
<dbReference type="Pfam" id="PF14226">
    <property type="entry name" value="DIOX_N"/>
    <property type="match status" value="1"/>
</dbReference>
<keyword evidence="11" id="KW-1185">Reference proteome</keyword>
<evidence type="ECO:0000256" key="1">
    <source>
        <dbReference type="ARBA" id="ARBA00008056"/>
    </source>
</evidence>
<keyword evidence="4 7" id="KW-0560">Oxidoreductase</keyword>
<keyword evidence="5 7" id="KW-0408">Iron</keyword>
<dbReference type="FunFam" id="2.60.120.330:FF:000022">
    <property type="entry name" value="Probable 2-oxoglutarate-dependent dioxygenase AOP1.2"/>
    <property type="match status" value="1"/>
</dbReference>
<dbReference type="InterPro" id="IPR044861">
    <property type="entry name" value="IPNS-like_FE2OG_OXY"/>
</dbReference>
<dbReference type="GO" id="GO:0016706">
    <property type="term" value="F:2-oxoglutarate-dependent dioxygenase activity"/>
    <property type="evidence" value="ECO:0000318"/>
    <property type="project" value="GO_Central"/>
</dbReference>
<dbReference type="EnsemblPlants" id="KRH66825">
    <property type="protein sequence ID" value="KRH66825"/>
    <property type="gene ID" value="GLYMA_03G131200"/>
</dbReference>
<dbReference type="Proteomes" id="UP000008827">
    <property type="component" value="Chromosome 3"/>
</dbReference>
<dbReference type="GeneID" id="100791791"/>
<evidence type="ECO:0000313" key="11">
    <source>
        <dbReference type="Proteomes" id="UP000008827"/>
    </source>
</evidence>
<dbReference type="InterPro" id="IPR005123">
    <property type="entry name" value="Oxoglu/Fe-dep_dioxygenase_dom"/>
</dbReference>
<dbReference type="InterPro" id="IPR027443">
    <property type="entry name" value="IPNS-like_sf"/>
</dbReference>
<comment type="similarity">
    <text evidence="1 7">Belongs to the iron/ascorbate-dependent oxidoreductase family.</text>
</comment>
<dbReference type="PANTHER" id="PTHR47990">
    <property type="entry name" value="2-OXOGLUTARATE (2OG) AND FE(II)-DEPENDENT OXYGENASE SUPERFAMILY PROTEIN-RELATED"/>
    <property type="match status" value="1"/>
</dbReference>
<keyword evidence="2 7" id="KW-0479">Metal-binding</keyword>
<evidence type="ECO:0000259" key="8">
    <source>
        <dbReference type="PROSITE" id="PS51471"/>
    </source>
</evidence>
<evidence type="ECO:0000256" key="3">
    <source>
        <dbReference type="ARBA" id="ARBA00022964"/>
    </source>
</evidence>
<proteinExistence type="inferred from homology"/>
<evidence type="ECO:0000313" key="10">
    <source>
        <dbReference type="EnsemblPlants" id="KRH66825"/>
    </source>
</evidence>